<dbReference type="NCBIfam" id="TIGR01181">
    <property type="entry name" value="dTDP_gluc_dehyt"/>
    <property type="match status" value="1"/>
</dbReference>
<dbReference type="EMBL" id="FOTI01000082">
    <property type="protein sequence ID" value="SFM14251.1"/>
    <property type="molecule type" value="Genomic_DNA"/>
</dbReference>
<name>A0A1I4NFI0_9FIRM</name>
<dbReference type="Gene3D" id="3.40.50.720">
    <property type="entry name" value="NAD(P)-binding Rossmann-like Domain"/>
    <property type="match status" value="1"/>
</dbReference>
<evidence type="ECO:0000256" key="4">
    <source>
        <dbReference type="ARBA" id="ARBA00011990"/>
    </source>
</evidence>
<evidence type="ECO:0000256" key="6">
    <source>
        <dbReference type="ARBA" id="ARBA00023027"/>
    </source>
</evidence>
<sequence length="383" mass="44003">MPDDLQINVTVGSDIKVKTYLVTGGAGFIGSNFIKYILKKYPERKVICLDKLTYAGNLANIEVEINNPAQKLSFIKGDINNKDLVEYLFETNDITYIVNFAAESHVDRSIEDAEIFLKTNVLGVQNLLNIAKDKWEIGEREYKNDVKFLQVSTDEVYGSLGKEGYFTEETNIQPNSPYSASKASADMMVRAFNKTYGLPTLITRCSNNYGPYQFPEKLIPLMINNILSGKKLPIYGDGLNIRDWLYVRDHCQAIDMILEKGKPGETYNIGGHNEKTNLDIVETIIRKLKDILREKNEYLKKFSLELDNINYDLINFIEDRPGHDKRYAIDPDKVKSEIGWEPTIKFDEGIVATISWYLDNYNWLKNITSGDYINYYNNMYSKK</sequence>
<dbReference type="InterPro" id="IPR036291">
    <property type="entry name" value="NAD(P)-bd_dom_sf"/>
</dbReference>
<dbReference type="STRING" id="29563.SAMN02983006_02895"/>
<evidence type="ECO:0000256" key="5">
    <source>
        <dbReference type="ARBA" id="ARBA00016977"/>
    </source>
</evidence>
<comment type="cofactor">
    <cofactor evidence="2 8">
        <name>NAD(+)</name>
        <dbReference type="ChEBI" id="CHEBI:57540"/>
    </cofactor>
</comment>
<dbReference type="SUPFAM" id="SSF51735">
    <property type="entry name" value="NAD(P)-binding Rossmann-fold domains"/>
    <property type="match status" value="1"/>
</dbReference>
<evidence type="ECO:0000256" key="2">
    <source>
        <dbReference type="ARBA" id="ARBA00001911"/>
    </source>
</evidence>
<dbReference type="Gene3D" id="3.90.25.10">
    <property type="entry name" value="UDP-galactose 4-epimerase, domain 1"/>
    <property type="match status" value="1"/>
</dbReference>
<evidence type="ECO:0000313" key="10">
    <source>
        <dbReference type="EMBL" id="SFM14251.1"/>
    </source>
</evidence>
<dbReference type="Proteomes" id="UP000199006">
    <property type="component" value="Unassembled WGS sequence"/>
</dbReference>
<dbReference type="EC" id="4.2.1.46" evidence="4 8"/>
<protein>
    <recommendedName>
        <fullName evidence="5 8">dTDP-glucose 4,6-dehydratase</fullName>
        <ecNumber evidence="4 8">4.2.1.46</ecNumber>
    </recommendedName>
</protein>
<dbReference type="CDD" id="cd05246">
    <property type="entry name" value="dTDP_GD_SDR_e"/>
    <property type="match status" value="1"/>
</dbReference>
<dbReference type="PANTHER" id="PTHR43000">
    <property type="entry name" value="DTDP-D-GLUCOSE 4,6-DEHYDRATASE-RELATED"/>
    <property type="match status" value="1"/>
</dbReference>
<dbReference type="Pfam" id="PF16363">
    <property type="entry name" value="GDP_Man_Dehyd"/>
    <property type="match status" value="1"/>
</dbReference>
<feature type="domain" description="NAD(P)-binding" evidence="9">
    <location>
        <begin position="21"/>
        <end position="350"/>
    </location>
</feature>
<evidence type="ECO:0000259" key="9">
    <source>
        <dbReference type="Pfam" id="PF16363"/>
    </source>
</evidence>
<proteinExistence type="inferred from homology"/>
<accession>A0A1I4NFI0</accession>
<evidence type="ECO:0000256" key="7">
    <source>
        <dbReference type="ARBA" id="ARBA00023239"/>
    </source>
</evidence>
<dbReference type="GO" id="GO:0009225">
    <property type="term" value="P:nucleotide-sugar metabolic process"/>
    <property type="evidence" value="ECO:0007669"/>
    <property type="project" value="InterPro"/>
</dbReference>
<dbReference type="FunFam" id="3.40.50.720:FF:000304">
    <property type="entry name" value="UDP-glucose 4,6-dehydratase"/>
    <property type="match status" value="1"/>
</dbReference>
<keyword evidence="7 8" id="KW-0456">Lyase</keyword>
<dbReference type="InterPro" id="IPR005888">
    <property type="entry name" value="dTDP_Gluc_deHydtase"/>
</dbReference>
<evidence type="ECO:0000256" key="8">
    <source>
        <dbReference type="RuleBase" id="RU004473"/>
    </source>
</evidence>
<reference evidence="10 11" key="1">
    <citation type="submission" date="2016-10" db="EMBL/GenBank/DDBJ databases">
        <authorList>
            <person name="de Groot N.N."/>
        </authorList>
    </citation>
    <scope>NUCLEOTIDE SEQUENCE [LARGE SCALE GENOMIC DNA]</scope>
    <source>
        <strain evidence="10 11">ATCC 51327</strain>
    </source>
</reference>
<evidence type="ECO:0000313" key="11">
    <source>
        <dbReference type="Proteomes" id="UP000199006"/>
    </source>
</evidence>
<gene>
    <name evidence="10" type="ORF">SAMN02983006_02895</name>
</gene>
<comment type="catalytic activity">
    <reaction evidence="1 8">
        <text>dTDP-alpha-D-glucose = dTDP-4-dehydro-6-deoxy-alpha-D-glucose + H2O</text>
        <dbReference type="Rhea" id="RHEA:17221"/>
        <dbReference type="ChEBI" id="CHEBI:15377"/>
        <dbReference type="ChEBI" id="CHEBI:57477"/>
        <dbReference type="ChEBI" id="CHEBI:57649"/>
        <dbReference type="EC" id="4.2.1.46"/>
    </reaction>
</comment>
<keyword evidence="6" id="KW-0520">NAD</keyword>
<dbReference type="InterPro" id="IPR016040">
    <property type="entry name" value="NAD(P)-bd_dom"/>
</dbReference>
<dbReference type="GO" id="GO:0008460">
    <property type="term" value="F:dTDP-glucose 4,6-dehydratase activity"/>
    <property type="evidence" value="ECO:0007669"/>
    <property type="project" value="UniProtKB-EC"/>
</dbReference>
<dbReference type="AlphaFoldDB" id="A0A1I4NFI0"/>
<comment type="similarity">
    <text evidence="3 8">Belongs to the NAD(P)-dependent epimerase/dehydratase family. dTDP-glucose dehydratase subfamily.</text>
</comment>
<evidence type="ECO:0000256" key="3">
    <source>
        <dbReference type="ARBA" id="ARBA00008178"/>
    </source>
</evidence>
<keyword evidence="11" id="KW-1185">Reference proteome</keyword>
<evidence type="ECO:0000256" key="1">
    <source>
        <dbReference type="ARBA" id="ARBA00001539"/>
    </source>
</evidence>
<organism evidence="10 11">
    <name type="scientific">Halanaerobium salsuginis</name>
    <dbReference type="NCBI Taxonomy" id="29563"/>
    <lineage>
        <taxon>Bacteria</taxon>
        <taxon>Bacillati</taxon>
        <taxon>Bacillota</taxon>
        <taxon>Clostridia</taxon>
        <taxon>Halanaerobiales</taxon>
        <taxon>Halanaerobiaceae</taxon>
        <taxon>Halanaerobium</taxon>
    </lineage>
</organism>